<proteinExistence type="predicted"/>
<evidence type="ECO:0000313" key="3">
    <source>
        <dbReference type="Proteomes" id="UP000778578"/>
    </source>
</evidence>
<comment type="caution">
    <text evidence="2">The sequence shown here is derived from an EMBL/GenBank/DDBJ whole genome shotgun (WGS) entry which is preliminary data.</text>
</comment>
<evidence type="ECO:0000313" key="2">
    <source>
        <dbReference type="EMBL" id="MBY8879042.1"/>
    </source>
</evidence>
<gene>
    <name evidence="2" type="ORF">K7862_15555</name>
</gene>
<name>A0ABS7Q7C1_9ACTN</name>
<evidence type="ECO:0000256" key="1">
    <source>
        <dbReference type="SAM" id="MobiDB-lite"/>
    </source>
</evidence>
<dbReference type="RefSeq" id="WP_222963181.1">
    <property type="nucleotide sequence ID" value="NZ_JAINZZ010000016.1"/>
</dbReference>
<reference evidence="2 3" key="1">
    <citation type="submission" date="2021-08" db="EMBL/GenBank/DDBJ databases">
        <title>WGS of actinomycetes from Thailand.</title>
        <authorList>
            <person name="Thawai C."/>
        </authorList>
    </citation>
    <scope>NUCLEOTIDE SEQUENCE [LARGE SCALE GENOMIC DNA]</scope>
    <source>
        <strain evidence="2 3">PLK6-54</strain>
    </source>
</reference>
<protein>
    <submittedName>
        <fullName evidence="2">DUF1876 domain-containing protein</fullName>
    </submittedName>
</protein>
<dbReference type="Pfam" id="PF08962">
    <property type="entry name" value="Rv2632c-like"/>
    <property type="match status" value="1"/>
</dbReference>
<organism evidence="2 3">
    <name type="scientific">Actinacidiphila acidipaludis</name>
    <dbReference type="NCBI Taxonomy" id="2873382"/>
    <lineage>
        <taxon>Bacteria</taxon>
        <taxon>Bacillati</taxon>
        <taxon>Actinomycetota</taxon>
        <taxon>Actinomycetes</taxon>
        <taxon>Kitasatosporales</taxon>
        <taxon>Streptomycetaceae</taxon>
        <taxon>Actinacidiphila</taxon>
    </lineage>
</organism>
<dbReference type="Gene3D" id="3.30.160.240">
    <property type="entry name" value="Rv1738"/>
    <property type="match status" value="1"/>
</dbReference>
<dbReference type="InterPro" id="IPR015057">
    <property type="entry name" value="Rv2632c-like"/>
</dbReference>
<dbReference type="EMBL" id="JAINZZ010000016">
    <property type="protein sequence ID" value="MBY8879042.1"/>
    <property type="molecule type" value="Genomic_DNA"/>
</dbReference>
<dbReference type="InterPro" id="IPR038070">
    <property type="entry name" value="Rv2632c-like_sf"/>
</dbReference>
<sequence length="92" mass="9935">MTQAKTAARTKTWTLRLDLVEEDEDVTTVHAALDTGGKTLTTDTSAHRNPHDQPVPEIGDEYAAGRALLDLGKQLLRAGTTEAAANDEYEKG</sequence>
<dbReference type="Proteomes" id="UP000778578">
    <property type="component" value="Unassembled WGS sequence"/>
</dbReference>
<dbReference type="SUPFAM" id="SSF143212">
    <property type="entry name" value="Rv2632c-like"/>
    <property type="match status" value="1"/>
</dbReference>
<accession>A0ABS7Q7C1</accession>
<keyword evidence="3" id="KW-1185">Reference proteome</keyword>
<feature type="region of interest" description="Disordered" evidence="1">
    <location>
        <begin position="36"/>
        <end position="56"/>
    </location>
</feature>